<dbReference type="Proteomes" id="UP000325576">
    <property type="component" value="Unassembled WGS sequence"/>
</dbReference>
<dbReference type="RefSeq" id="WP_069147328.1">
    <property type="nucleotide sequence ID" value="NZ_JBHTSI010000001.1"/>
</dbReference>
<proteinExistence type="predicted"/>
<dbReference type="AlphaFoldDB" id="A0A5N5E8A5"/>
<accession>A0A5N5E8A5</accession>
<reference evidence="1 2" key="1">
    <citation type="journal article" date="2017" name="Poromechanics V (2013)">
        <title>Genomic Characterization of the Arsenic-Tolerant Actinobacterium, &lt;i&gt;Rhodococcus erythropolis&lt;/i&gt; S43.</title>
        <authorList>
            <person name="Retamal-Morales G."/>
            <person name="Mehnert M."/>
            <person name="Schwabe R."/>
            <person name="Tischler D."/>
            <person name="Schloemann M."/>
            <person name="Levican G.J."/>
        </authorList>
    </citation>
    <scope>NUCLEOTIDE SEQUENCE [LARGE SCALE GENOMIC DNA]</scope>
    <source>
        <strain evidence="1 2">S43</strain>
    </source>
</reference>
<evidence type="ECO:0000313" key="2">
    <source>
        <dbReference type="Proteomes" id="UP000325576"/>
    </source>
</evidence>
<name>A0A5N5E8A5_RHOER</name>
<evidence type="ECO:0000313" key="1">
    <source>
        <dbReference type="EMBL" id="KAB2586565.1"/>
    </source>
</evidence>
<dbReference type="EMBL" id="MRBO01000167">
    <property type="protein sequence ID" value="KAB2586565.1"/>
    <property type="molecule type" value="Genomic_DNA"/>
</dbReference>
<organism evidence="1 2">
    <name type="scientific">Rhodococcus erythropolis</name>
    <name type="common">Arthrobacter picolinophilus</name>
    <dbReference type="NCBI Taxonomy" id="1833"/>
    <lineage>
        <taxon>Bacteria</taxon>
        <taxon>Bacillati</taxon>
        <taxon>Actinomycetota</taxon>
        <taxon>Actinomycetes</taxon>
        <taxon>Mycobacteriales</taxon>
        <taxon>Nocardiaceae</taxon>
        <taxon>Rhodococcus</taxon>
        <taxon>Rhodococcus erythropolis group</taxon>
    </lineage>
</organism>
<protein>
    <submittedName>
        <fullName evidence="1">Uncharacterized protein</fullName>
    </submittedName>
</protein>
<comment type="caution">
    <text evidence="1">The sequence shown here is derived from an EMBL/GenBank/DDBJ whole genome shotgun (WGS) entry which is preliminary data.</text>
</comment>
<gene>
    <name evidence="1" type="ORF">BS297_04595</name>
</gene>
<sequence>MFRLYCNSEGSHVLCCAHFPEFSGSNADEEFTTQQSFDRAVEKMLREASFEPTTLTLVGEQQGYPVGAHLFDATVPRTGSVSFAFQEAGPPWIVLGLDVSSEKFWSEIDEDEDLLALGPISPLTSVPAVVLTTTGWPQRNDLDSL</sequence>